<name>A0A5J5HWV6_9BACI</name>
<dbReference type="Proteomes" id="UP000326671">
    <property type="component" value="Unassembled WGS sequence"/>
</dbReference>
<evidence type="ECO:0000313" key="3">
    <source>
        <dbReference type="Proteomes" id="UP000326671"/>
    </source>
</evidence>
<sequence length="84" mass="9794">MNKAKEYYEKMVDFKQYARVLLAISAFLYIGVLIPTVEKSQLDLVVMMVLTTVFLVGAVVFLMRSKNYYKKLLETEEGQDYLLK</sequence>
<comment type="caution">
    <text evidence="2">The sequence shown here is derived from an EMBL/GenBank/DDBJ whole genome shotgun (WGS) entry which is preliminary data.</text>
</comment>
<dbReference type="OrthoDB" id="2943632at2"/>
<proteinExistence type="predicted"/>
<evidence type="ECO:0008006" key="4">
    <source>
        <dbReference type="Google" id="ProtNLM"/>
    </source>
</evidence>
<keyword evidence="1" id="KW-1133">Transmembrane helix</keyword>
<dbReference type="RefSeq" id="WP_150440034.1">
    <property type="nucleotide sequence ID" value="NZ_VYKL01000015.1"/>
</dbReference>
<dbReference type="AlphaFoldDB" id="A0A5J5HWV6"/>
<keyword evidence="1" id="KW-0812">Transmembrane</keyword>
<evidence type="ECO:0000313" key="2">
    <source>
        <dbReference type="EMBL" id="KAA9026387.1"/>
    </source>
</evidence>
<dbReference type="Pfam" id="PF14143">
    <property type="entry name" value="YrhC"/>
    <property type="match status" value="1"/>
</dbReference>
<gene>
    <name evidence="2" type="ORF">F4V44_11025</name>
</gene>
<evidence type="ECO:0000256" key="1">
    <source>
        <dbReference type="SAM" id="Phobius"/>
    </source>
</evidence>
<accession>A0A5J5HWV6</accession>
<feature type="transmembrane region" description="Helical" evidence="1">
    <location>
        <begin position="44"/>
        <end position="63"/>
    </location>
</feature>
<organism evidence="2 3">
    <name type="scientific">Niallia endozanthoxylica</name>
    <dbReference type="NCBI Taxonomy" id="2036016"/>
    <lineage>
        <taxon>Bacteria</taxon>
        <taxon>Bacillati</taxon>
        <taxon>Bacillota</taxon>
        <taxon>Bacilli</taxon>
        <taxon>Bacillales</taxon>
        <taxon>Bacillaceae</taxon>
        <taxon>Niallia</taxon>
    </lineage>
</organism>
<keyword evidence="1" id="KW-0472">Membrane</keyword>
<reference evidence="2 3" key="1">
    <citation type="submission" date="2019-09" db="EMBL/GenBank/DDBJ databases">
        <title>Whole genome sequences of isolates from the Mars Exploration Rovers.</title>
        <authorList>
            <person name="Seuylemezian A."/>
            <person name="Vaishampayan P."/>
        </authorList>
    </citation>
    <scope>NUCLEOTIDE SEQUENCE [LARGE SCALE GENOMIC DNA]</scope>
    <source>
        <strain evidence="2 3">MER_TA_151</strain>
    </source>
</reference>
<feature type="transmembrane region" description="Helical" evidence="1">
    <location>
        <begin position="20"/>
        <end position="38"/>
    </location>
</feature>
<dbReference type="EMBL" id="VYKL01000015">
    <property type="protein sequence ID" value="KAA9026387.1"/>
    <property type="molecule type" value="Genomic_DNA"/>
</dbReference>
<keyword evidence="3" id="KW-1185">Reference proteome</keyword>
<dbReference type="InterPro" id="IPR025418">
    <property type="entry name" value="YrhC-like"/>
</dbReference>
<protein>
    <recommendedName>
        <fullName evidence="4">YrhC-like protein</fullName>
    </recommendedName>
</protein>